<evidence type="ECO:0000256" key="3">
    <source>
        <dbReference type="ARBA" id="ARBA00022737"/>
    </source>
</evidence>
<dbReference type="AlphaFoldDB" id="A0A554LPP1"/>
<dbReference type="SUPFAM" id="SSF89447">
    <property type="entry name" value="AbrB/MazE/MraZ-like"/>
    <property type="match status" value="1"/>
</dbReference>
<dbReference type="GO" id="GO:2000143">
    <property type="term" value="P:negative regulation of DNA-templated transcription initiation"/>
    <property type="evidence" value="ECO:0007669"/>
    <property type="project" value="TreeGrafter"/>
</dbReference>
<dbReference type="GO" id="GO:0009295">
    <property type="term" value="C:nucleoid"/>
    <property type="evidence" value="ECO:0007669"/>
    <property type="project" value="UniProtKB-SubCell"/>
</dbReference>
<evidence type="ECO:0000256" key="5">
    <source>
        <dbReference type="ARBA" id="ARBA00023125"/>
    </source>
</evidence>
<name>A0A554LPP1_9BACT</name>
<dbReference type="NCBIfam" id="TIGR00242">
    <property type="entry name" value="division/cell wall cluster transcriptional repressor MraZ"/>
    <property type="match status" value="1"/>
</dbReference>
<dbReference type="EMBL" id="VMGN01000005">
    <property type="protein sequence ID" value="TSC94842.1"/>
    <property type="molecule type" value="Genomic_DNA"/>
</dbReference>
<dbReference type="GO" id="GO:0005737">
    <property type="term" value="C:cytoplasm"/>
    <property type="evidence" value="ECO:0007669"/>
    <property type="project" value="UniProtKB-UniRule"/>
</dbReference>
<evidence type="ECO:0000256" key="7">
    <source>
        <dbReference type="HAMAP-Rule" id="MF_01008"/>
    </source>
</evidence>
<evidence type="ECO:0000259" key="8">
    <source>
        <dbReference type="PROSITE" id="PS51740"/>
    </source>
</evidence>
<dbReference type="PROSITE" id="PS51740">
    <property type="entry name" value="SPOVT_ABRB"/>
    <property type="match status" value="2"/>
</dbReference>
<dbReference type="InterPro" id="IPR007159">
    <property type="entry name" value="SpoVT-AbrB_dom"/>
</dbReference>
<dbReference type="InterPro" id="IPR035644">
    <property type="entry name" value="MraZ_C"/>
</dbReference>
<dbReference type="InterPro" id="IPR037914">
    <property type="entry name" value="SpoVT-AbrB_sf"/>
</dbReference>
<evidence type="ECO:0000313" key="9">
    <source>
        <dbReference type="EMBL" id="TSC94842.1"/>
    </source>
</evidence>
<reference evidence="9 10" key="1">
    <citation type="submission" date="2017-07" db="EMBL/GenBank/DDBJ databases">
        <title>Mechanisms for carbon and nitrogen cycling indicate functional differentiation within the Candidate Phyla Radiation.</title>
        <authorList>
            <person name="Danczak R.E."/>
            <person name="Johnston M.D."/>
            <person name="Kenah C."/>
            <person name="Slattery M."/>
            <person name="Wrighton K.C."/>
            <person name="Wilkins M.J."/>
        </authorList>
    </citation>
    <scope>NUCLEOTIDE SEQUENCE [LARGE SCALE GENOMIC DNA]</scope>
    <source>
        <strain evidence="9">Athens1014_28</strain>
    </source>
</reference>
<comment type="subunit">
    <text evidence="7">Forms oligomers.</text>
</comment>
<evidence type="ECO:0000256" key="4">
    <source>
        <dbReference type="ARBA" id="ARBA00023015"/>
    </source>
</evidence>
<organism evidence="9 10">
    <name type="scientific">Candidatus Berkelbacteria bacterium Athens1014_28</name>
    <dbReference type="NCBI Taxonomy" id="2017145"/>
    <lineage>
        <taxon>Bacteria</taxon>
        <taxon>Candidatus Berkelbacteria</taxon>
    </lineage>
</organism>
<comment type="similarity">
    <text evidence="7">Belongs to the MraZ family.</text>
</comment>
<feature type="domain" description="SpoVT-AbrB" evidence="8">
    <location>
        <begin position="76"/>
        <end position="119"/>
    </location>
</feature>
<keyword evidence="5 7" id="KW-0238">DNA-binding</keyword>
<evidence type="ECO:0000256" key="1">
    <source>
        <dbReference type="ARBA" id="ARBA00013860"/>
    </source>
</evidence>
<proteinExistence type="inferred from homology"/>
<dbReference type="Pfam" id="PF02381">
    <property type="entry name" value="MraZ"/>
    <property type="match status" value="2"/>
</dbReference>
<comment type="caution">
    <text evidence="9">The sequence shown here is derived from an EMBL/GenBank/DDBJ whole genome shotgun (WGS) entry which is preliminary data.</text>
</comment>
<sequence length="144" mass="16208">MFIGEYQHSIDPKKRLAVPSKFRGELGNKVVVTRGLDKCLFVYPMKVWEDIAGKLGNLPMGESGTRSFVRLMLAGAIDVEIDKQGRVLIPDYLKDYAGLGKNVVIAGLFNRLEVWAEKNWSQYKTKAEKNTDEIAEQLGKLGIY</sequence>
<dbReference type="InterPro" id="IPR020603">
    <property type="entry name" value="MraZ_dom"/>
</dbReference>
<accession>A0A554LPP1</accession>
<dbReference type="InterPro" id="IPR035642">
    <property type="entry name" value="MraZ_N"/>
</dbReference>
<dbReference type="Proteomes" id="UP000316495">
    <property type="component" value="Unassembled WGS sequence"/>
</dbReference>
<dbReference type="PANTHER" id="PTHR34701:SF1">
    <property type="entry name" value="TRANSCRIPTIONAL REGULATOR MRAZ"/>
    <property type="match status" value="1"/>
</dbReference>
<evidence type="ECO:0000313" key="10">
    <source>
        <dbReference type="Proteomes" id="UP000316495"/>
    </source>
</evidence>
<evidence type="ECO:0000256" key="6">
    <source>
        <dbReference type="ARBA" id="ARBA00023163"/>
    </source>
</evidence>
<evidence type="ECO:0000256" key="2">
    <source>
        <dbReference type="ARBA" id="ARBA00022490"/>
    </source>
</evidence>
<dbReference type="InterPro" id="IPR003444">
    <property type="entry name" value="MraZ"/>
</dbReference>
<dbReference type="CDD" id="cd16320">
    <property type="entry name" value="MraZ_N"/>
    <property type="match status" value="1"/>
</dbReference>
<gene>
    <name evidence="7" type="primary">mraZ</name>
    <name evidence="9" type="ORF">Athens101428_124</name>
</gene>
<dbReference type="Gene3D" id="3.40.1550.20">
    <property type="entry name" value="Transcriptional regulator MraZ domain"/>
    <property type="match status" value="1"/>
</dbReference>
<protein>
    <recommendedName>
        <fullName evidence="1 7">Transcriptional regulator MraZ</fullName>
    </recommendedName>
</protein>
<keyword evidence="4 7" id="KW-0805">Transcription regulation</keyword>
<dbReference type="PANTHER" id="PTHR34701">
    <property type="entry name" value="TRANSCRIPTIONAL REGULATOR MRAZ"/>
    <property type="match status" value="1"/>
</dbReference>
<comment type="subcellular location">
    <subcellularLocation>
        <location evidence="7">Cytoplasm</location>
        <location evidence="7">Nucleoid</location>
    </subcellularLocation>
</comment>
<keyword evidence="2 7" id="KW-0963">Cytoplasm</keyword>
<keyword evidence="3" id="KW-0677">Repeat</keyword>
<dbReference type="GO" id="GO:0003700">
    <property type="term" value="F:DNA-binding transcription factor activity"/>
    <property type="evidence" value="ECO:0007669"/>
    <property type="project" value="UniProtKB-UniRule"/>
</dbReference>
<dbReference type="GO" id="GO:0000976">
    <property type="term" value="F:transcription cis-regulatory region binding"/>
    <property type="evidence" value="ECO:0007669"/>
    <property type="project" value="TreeGrafter"/>
</dbReference>
<dbReference type="InterPro" id="IPR038619">
    <property type="entry name" value="MraZ_sf"/>
</dbReference>
<dbReference type="CDD" id="cd16321">
    <property type="entry name" value="MraZ_C"/>
    <property type="match status" value="1"/>
</dbReference>
<feature type="domain" description="SpoVT-AbrB" evidence="8">
    <location>
        <begin position="5"/>
        <end position="47"/>
    </location>
</feature>
<keyword evidence="6 7" id="KW-0804">Transcription</keyword>
<dbReference type="HAMAP" id="MF_01008">
    <property type="entry name" value="MraZ"/>
    <property type="match status" value="1"/>
</dbReference>